<dbReference type="Proteomes" id="UP000824029">
    <property type="component" value="Unassembled WGS sequence"/>
</dbReference>
<comment type="caution">
    <text evidence="1">The sequence shown here is derived from an EMBL/GenBank/DDBJ whole genome shotgun (WGS) entry which is preliminary data.</text>
</comment>
<sequence>MNYRNVDWGATGRRDSYSFALVDPFTLSETGPAQVEAGGASLTWSYDSDNQAQGFITMRGDSYQQDGFFRMVRVYDSVTVGEWSSKVALATLFVGNASTESKNHSSSRRLSCYGPMWRFTQDYLDQDFVARVGDNACDKIRSLIEGVGGIVRFEGVDMGRTHTRDVFFPIGHNRADAIYEYVGWIGAEVVTEPDGSLLVRPYEAFDSRAPVYTFEAGRNCVYLGGIEWSTNRDEPRNRVVAYFSRESKQDDDPYPLADSVTLDLPSSYALSYERCGRRTTHVLQVTDPCSHEDLRAQAQRYMDQSSGAHLDIIIEHVGIPFLRVGDCVDFENEADMEQPFRQRCVVMEMSAQGLGPGCMTQSKLRTLR</sequence>
<gene>
    <name evidence="1" type="ORF">IAA22_01055</name>
</gene>
<reference evidence="1" key="2">
    <citation type="submission" date="2021-04" db="EMBL/GenBank/DDBJ databases">
        <authorList>
            <person name="Gilroy R."/>
        </authorList>
    </citation>
    <scope>NUCLEOTIDE SEQUENCE</scope>
    <source>
        <strain evidence="1">ChiHecolR3B27-1887</strain>
    </source>
</reference>
<proteinExistence type="predicted"/>
<evidence type="ECO:0000313" key="2">
    <source>
        <dbReference type="Proteomes" id="UP000824029"/>
    </source>
</evidence>
<name>A0A9D2DIU8_9ACTN</name>
<accession>A0A9D2DIU8</accession>
<dbReference type="AlphaFoldDB" id="A0A9D2DIU8"/>
<organism evidence="1 2">
    <name type="scientific">Candidatus Olsenella stercoravium</name>
    <dbReference type="NCBI Taxonomy" id="2838713"/>
    <lineage>
        <taxon>Bacteria</taxon>
        <taxon>Bacillati</taxon>
        <taxon>Actinomycetota</taxon>
        <taxon>Coriobacteriia</taxon>
        <taxon>Coriobacteriales</taxon>
        <taxon>Atopobiaceae</taxon>
        <taxon>Olsenella</taxon>
    </lineage>
</organism>
<dbReference type="EMBL" id="DXBZ01000028">
    <property type="protein sequence ID" value="HIZ17694.1"/>
    <property type="molecule type" value="Genomic_DNA"/>
</dbReference>
<evidence type="ECO:0000313" key="1">
    <source>
        <dbReference type="EMBL" id="HIZ17694.1"/>
    </source>
</evidence>
<reference evidence="1" key="1">
    <citation type="journal article" date="2021" name="PeerJ">
        <title>Extensive microbial diversity within the chicken gut microbiome revealed by metagenomics and culture.</title>
        <authorList>
            <person name="Gilroy R."/>
            <person name="Ravi A."/>
            <person name="Getino M."/>
            <person name="Pursley I."/>
            <person name="Horton D.L."/>
            <person name="Alikhan N.F."/>
            <person name="Baker D."/>
            <person name="Gharbi K."/>
            <person name="Hall N."/>
            <person name="Watson M."/>
            <person name="Adriaenssens E.M."/>
            <person name="Foster-Nyarko E."/>
            <person name="Jarju S."/>
            <person name="Secka A."/>
            <person name="Antonio M."/>
            <person name="Oren A."/>
            <person name="Chaudhuri R.R."/>
            <person name="La Ragione R."/>
            <person name="Hildebrand F."/>
            <person name="Pallen M.J."/>
        </authorList>
    </citation>
    <scope>NUCLEOTIDE SEQUENCE</scope>
    <source>
        <strain evidence="1">ChiHecolR3B27-1887</strain>
    </source>
</reference>
<protein>
    <submittedName>
        <fullName evidence="1">Uncharacterized protein</fullName>
    </submittedName>
</protein>